<dbReference type="SUPFAM" id="SSF63829">
    <property type="entry name" value="Calcium-dependent phosphotriesterase"/>
    <property type="match status" value="1"/>
</dbReference>
<dbReference type="Proteomes" id="UP001606305">
    <property type="component" value="Unassembled WGS sequence"/>
</dbReference>
<organism evidence="6 7">
    <name type="scientific">Pelomonas nitida</name>
    <dbReference type="NCBI Taxonomy" id="3299027"/>
    <lineage>
        <taxon>Bacteria</taxon>
        <taxon>Pseudomonadati</taxon>
        <taxon>Pseudomonadota</taxon>
        <taxon>Betaproteobacteria</taxon>
        <taxon>Burkholderiales</taxon>
        <taxon>Sphaerotilaceae</taxon>
        <taxon>Roseateles</taxon>
    </lineage>
</organism>
<evidence type="ECO:0000256" key="2">
    <source>
        <dbReference type="ARBA" id="ARBA00034247"/>
    </source>
</evidence>
<dbReference type="SUPFAM" id="SSF55073">
    <property type="entry name" value="Nucleotide cyclase"/>
    <property type="match status" value="1"/>
</dbReference>
<keyword evidence="3" id="KW-0472">Membrane</keyword>
<dbReference type="SUPFAM" id="SSF50998">
    <property type="entry name" value="Quinoprotein alcohol dehydrogenase-like"/>
    <property type="match status" value="1"/>
</dbReference>
<comment type="catalytic activity">
    <reaction evidence="2">
        <text>2 GTP = 3',3'-c-di-GMP + 2 diphosphate</text>
        <dbReference type="Rhea" id="RHEA:24898"/>
        <dbReference type="ChEBI" id="CHEBI:33019"/>
        <dbReference type="ChEBI" id="CHEBI:37565"/>
        <dbReference type="ChEBI" id="CHEBI:58805"/>
        <dbReference type="EC" id="2.7.7.65"/>
    </reaction>
</comment>
<name>A0ABW7G2D6_9BURK</name>
<dbReference type="Gene3D" id="2.130.10.10">
    <property type="entry name" value="YVTN repeat-like/Quinoprotein amine dehydrogenase"/>
    <property type="match status" value="4"/>
</dbReference>
<dbReference type="InterPro" id="IPR011123">
    <property type="entry name" value="Y_Y_Y"/>
</dbReference>
<dbReference type="InterPro" id="IPR050469">
    <property type="entry name" value="Diguanylate_Cyclase"/>
</dbReference>
<dbReference type="PANTHER" id="PTHR45138">
    <property type="entry name" value="REGULATORY COMPONENTS OF SENSORY TRANSDUCTION SYSTEM"/>
    <property type="match status" value="1"/>
</dbReference>
<dbReference type="CDD" id="cd01949">
    <property type="entry name" value="GGDEF"/>
    <property type="match status" value="1"/>
</dbReference>
<feature type="chain" id="PRO_5046834590" description="diguanylate cyclase" evidence="4">
    <location>
        <begin position="30"/>
        <end position="1091"/>
    </location>
</feature>
<dbReference type="SMART" id="SM00267">
    <property type="entry name" value="GGDEF"/>
    <property type="match status" value="1"/>
</dbReference>
<reference evidence="6 7" key="1">
    <citation type="submission" date="2024-09" db="EMBL/GenBank/DDBJ databases">
        <title>Novel species of the genus Pelomonas and Roseateles isolated from streams.</title>
        <authorList>
            <person name="Lu H."/>
        </authorList>
    </citation>
    <scope>NUCLEOTIDE SEQUENCE [LARGE SCALE GENOMIC DNA]</scope>
    <source>
        <strain evidence="6 7">BYS96W</strain>
    </source>
</reference>
<dbReference type="EMBL" id="JBIGIA010000002">
    <property type="protein sequence ID" value="MFG6456024.1"/>
    <property type="molecule type" value="Genomic_DNA"/>
</dbReference>
<protein>
    <recommendedName>
        <fullName evidence="1">diguanylate cyclase</fullName>
        <ecNumber evidence="1">2.7.7.65</ecNumber>
    </recommendedName>
</protein>
<dbReference type="Pfam" id="PF07494">
    <property type="entry name" value="Reg_prop"/>
    <property type="match status" value="2"/>
</dbReference>
<dbReference type="InterPro" id="IPR015943">
    <property type="entry name" value="WD40/YVTN_repeat-like_dom_sf"/>
</dbReference>
<dbReference type="PROSITE" id="PS50887">
    <property type="entry name" value="GGDEF"/>
    <property type="match status" value="1"/>
</dbReference>
<keyword evidence="3" id="KW-1133">Transmembrane helix</keyword>
<proteinExistence type="predicted"/>
<gene>
    <name evidence="6" type="ORF">ACG00X_04185</name>
</gene>
<evidence type="ECO:0000256" key="3">
    <source>
        <dbReference type="SAM" id="Phobius"/>
    </source>
</evidence>
<sequence>MSSRIFGLQFFSLRLVLIGLLLTAWRADAAPAAREPVHDGLADVTFQHVNQDQGLPNAITTTLAEDGQGFLWIGSPGGLARWDGYRFRVYQADPQREGALPDNYVQALHGDVRGWLWVGTTSAGLLRHDPATDRFVRYPIGGENGVSHVSVRQVLDDGTGGIWIVTEGGLDWLDPATGRVEHASRGWAAAAGARTRVLMRDSAGVLWLGSAAGLFRREVGGELQAVPLRAGTVVQPEALAQDSKGRIWVGSRRHGVFVLPADARAPAQQVHERGARDGQDVLQDRQITDLLEVQPGEMWVATQSQGLVAVALDAGRTRRLRHVPAWPMSLADNVLRALYRDRAGLVWVATDRGLSRYDPRQSGVRTRFGATPDGGDALDARFVSTEISWIQPRPGGQVWLGTHKNGVDILDAGGARIGALRPDAARPQTALPDDIVLAMAPSPDGGVFVGTKRGLYLADAAGRRVSRVAFAGRDPSASVWALLADGDTLWIGGQNDGLWQLDLRTGGGAAVTLAAPGLSDQRVTVLARAPAAEGVLWVGTRNGLNQVRLDTRAVRQWLPGPLAGDHLAAGFITALHTDEGGRLWVGSYGGGIDLLPASLQGTPQRIGLAQGLPDSTVNALLPDHQGRMWASTDNGLARIDGRTLAVRALRRAEGVVFPIYWTGSAARTAGGELLFGGAGGMTAVLPEKLQVWDYRPQVLVTGVTLGGQPLPLNPAGASLTVQPSANSLAVEFASTDFSAPERNRYAFKLEGFDADWVDSDASRRLAAYTNLPPGDYGLRLRASNRDGQWGEQELTLPVRVLPAWHQTWWFRGLLVIGALLLMLSVVWMRTQLLQRRQRELELKVKQRTAELECLHRSLQEKTALLQRSSVTDPLTGLHNRRFLTDHIEQDLAASLRRAQETLAAGGQPLDTDSVFLLLDIDAFKRINDRHGHAAGDAVLVQFGARLRSVLRESDYLVRWGGEEFLAVARDTDRVRAEELAERMRVIIASTPFELADRAQLDVSCSIGFACVPFEPERPLARSWQEVVNLADLALYAAKRSGRNAWVGVHTACGRGAIGARDIGGFGLSSNRSLDEVEAALATQAEPGAMIG</sequence>
<dbReference type="InterPro" id="IPR011047">
    <property type="entry name" value="Quinoprotein_ADH-like_sf"/>
</dbReference>
<accession>A0ABW7G2D6</accession>
<evidence type="ECO:0000313" key="6">
    <source>
        <dbReference type="EMBL" id="MFG6456024.1"/>
    </source>
</evidence>
<dbReference type="Pfam" id="PF07495">
    <property type="entry name" value="Y_Y_Y"/>
    <property type="match status" value="1"/>
</dbReference>
<dbReference type="RefSeq" id="WP_394486712.1">
    <property type="nucleotide sequence ID" value="NZ_JBIGIA010000002.1"/>
</dbReference>
<keyword evidence="7" id="KW-1185">Reference proteome</keyword>
<keyword evidence="4" id="KW-0732">Signal</keyword>
<dbReference type="InterPro" id="IPR029787">
    <property type="entry name" value="Nucleotide_cyclase"/>
</dbReference>
<dbReference type="Pfam" id="PF00990">
    <property type="entry name" value="GGDEF"/>
    <property type="match status" value="1"/>
</dbReference>
<feature type="domain" description="GGDEF" evidence="5">
    <location>
        <begin position="911"/>
        <end position="1050"/>
    </location>
</feature>
<keyword evidence="3" id="KW-0812">Transmembrane</keyword>
<dbReference type="InterPro" id="IPR011110">
    <property type="entry name" value="Reg_prop"/>
</dbReference>
<dbReference type="NCBIfam" id="TIGR00254">
    <property type="entry name" value="GGDEF"/>
    <property type="match status" value="1"/>
</dbReference>
<evidence type="ECO:0000256" key="4">
    <source>
        <dbReference type="SAM" id="SignalP"/>
    </source>
</evidence>
<dbReference type="InterPro" id="IPR000160">
    <property type="entry name" value="GGDEF_dom"/>
</dbReference>
<feature type="transmembrane region" description="Helical" evidence="3">
    <location>
        <begin position="808"/>
        <end position="828"/>
    </location>
</feature>
<dbReference type="PANTHER" id="PTHR45138:SF9">
    <property type="entry name" value="DIGUANYLATE CYCLASE DGCM-RELATED"/>
    <property type="match status" value="1"/>
</dbReference>
<feature type="signal peptide" evidence="4">
    <location>
        <begin position="1"/>
        <end position="29"/>
    </location>
</feature>
<dbReference type="EC" id="2.7.7.65" evidence="1"/>
<evidence type="ECO:0000313" key="7">
    <source>
        <dbReference type="Proteomes" id="UP001606305"/>
    </source>
</evidence>
<dbReference type="InterPro" id="IPR013783">
    <property type="entry name" value="Ig-like_fold"/>
</dbReference>
<comment type="caution">
    <text evidence="6">The sequence shown here is derived from an EMBL/GenBank/DDBJ whole genome shotgun (WGS) entry which is preliminary data.</text>
</comment>
<evidence type="ECO:0000259" key="5">
    <source>
        <dbReference type="PROSITE" id="PS50887"/>
    </source>
</evidence>
<evidence type="ECO:0000256" key="1">
    <source>
        <dbReference type="ARBA" id="ARBA00012528"/>
    </source>
</evidence>
<dbReference type="Gene3D" id="2.60.40.10">
    <property type="entry name" value="Immunoglobulins"/>
    <property type="match status" value="1"/>
</dbReference>
<dbReference type="Gene3D" id="3.30.70.270">
    <property type="match status" value="1"/>
</dbReference>
<dbReference type="InterPro" id="IPR043128">
    <property type="entry name" value="Rev_trsase/Diguanyl_cyclase"/>
</dbReference>